<evidence type="ECO:0000313" key="2">
    <source>
        <dbReference type="EMBL" id="BAT82265.1"/>
    </source>
</evidence>
<name>A0A0S3RNY1_PHAAN</name>
<dbReference type="EMBL" id="AP015036">
    <property type="protein sequence ID" value="BAT82265.1"/>
    <property type="molecule type" value="Genomic_DNA"/>
</dbReference>
<dbReference type="OrthoDB" id="1749397at2759"/>
<dbReference type="Proteomes" id="UP000291084">
    <property type="component" value="Chromosome 3"/>
</dbReference>
<evidence type="ECO:0000313" key="3">
    <source>
        <dbReference type="Proteomes" id="UP000291084"/>
    </source>
</evidence>
<reference evidence="2 3" key="1">
    <citation type="journal article" date="2015" name="Sci. Rep.">
        <title>The power of single molecule real-time sequencing technology in the de novo assembly of a eukaryotic genome.</title>
        <authorList>
            <person name="Sakai H."/>
            <person name="Naito K."/>
            <person name="Ogiso-Tanaka E."/>
            <person name="Takahashi Y."/>
            <person name="Iseki K."/>
            <person name="Muto C."/>
            <person name="Satou K."/>
            <person name="Teruya K."/>
            <person name="Shiroma A."/>
            <person name="Shimoji M."/>
            <person name="Hirano T."/>
            <person name="Itoh T."/>
            <person name="Kaga A."/>
            <person name="Tomooka N."/>
        </authorList>
    </citation>
    <scope>NUCLEOTIDE SEQUENCE [LARGE SCALE GENOMIC DNA]</scope>
    <source>
        <strain evidence="3">cv. Shumari</strain>
    </source>
</reference>
<proteinExistence type="predicted"/>
<dbReference type="AlphaFoldDB" id="A0A0S3RNY1"/>
<accession>A0A0S3RNY1</accession>
<organism evidence="2 3">
    <name type="scientific">Vigna angularis var. angularis</name>
    <dbReference type="NCBI Taxonomy" id="157739"/>
    <lineage>
        <taxon>Eukaryota</taxon>
        <taxon>Viridiplantae</taxon>
        <taxon>Streptophyta</taxon>
        <taxon>Embryophyta</taxon>
        <taxon>Tracheophyta</taxon>
        <taxon>Spermatophyta</taxon>
        <taxon>Magnoliopsida</taxon>
        <taxon>eudicotyledons</taxon>
        <taxon>Gunneridae</taxon>
        <taxon>Pentapetalae</taxon>
        <taxon>rosids</taxon>
        <taxon>fabids</taxon>
        <taxon>Fabales</taxon>
        <taxon>Fabaceae</taxon>
        <taxon>Papilionoideae</taxon>
        <taxon>50 kb inversion clade</taxon>
        <taxon>NPAAA clade</taxon>
        <taxon>indigoferoid/millettioid clade</taxon>
        <taxon>Phaseoleae</taxon>
        <taxon>Vigna</taxon>
    </lineage>
</organism>
<dbReference type="InterPro" id="IPR057670">
    <property type="entry name" value="SH3_retrovirus"/>
</dbReference>
<feature type="domain" description="Retroviral polymerase SH3-like" evidence="1">
    <location>
        <begin position="31"/>
        <end position="93"/>
    </location>
</feature>
<gene>
    <name evidence="2" type="primary">Vigan.03G224900</name>
    <name evidence="2" type="ORF">VIGAN_03224900</name>
</gene>
<keyword evidence="3" id="KW-1185">Reference proteome</keyword>
<protein>
    <recommendedName>
        <fullName evidence="1">Retroviral polymerase SH3-like domain-containing protein</fullName>
    </recommendedName>
</protein>
<dbReference type="Pfam" id="PF25597">
    <property type="entry name" value="SH3_retrovirus"/>
    <property type="match status" value="1"/>
</dbReference>
<evidence type="ECO:0000259" key="1">
    <source>
        <dbReference type="Pfam" id="PF25597"/>
    </source>
</evidence>
<sequence>MPSSSLDNKVPHSVIFPNDPLYHVSPRVFGSTCFVHNVSPGLDKLSPKSIKCVFLGYSRIQKGYRCYSPSTRRYYMSSDVTFFEDTPFFLSSKEDRSSIQEILPIPSCDPLVIPASPSSAQTQNAKILFNHLPPCLKILETQLLLHQIPKPWILHPPRPLLTQIRLGLLLFEKVFDLLVILILF</sequence>